<feature type="domain" description="PucR-like N-terminal" evidence="2">
    <location>
        <begin position="25"/>
        <end position="186"/>
    </location>
</feature>
<sequence length="313" mass="31777">MEEPQRADGSAGAGRSGAGRDSVRWDALGPAVAAKLEPAVETLVDDVFAAIARRDVPREWIVGSPNARHGVEHGVRGLLALIERGPHGQLPGRGLYFGFGRGQLRAGRSLGALLAAYHHAARATWDAIAQEGDGAALPQETLHALGDAILTCLAEISAASAEGFAFEQAALSPGRADRRHQLVAALVRSPSAPPQELHALALAAGWTPGLVPADRPTRGARGSAAGPAPATAISAGGAGLTVAAIAFDGERAGRLAARLPSGALVARVDGLGYAIVPDPDAPGCLAGLRARLHDVHAALGPAVELARAAESAR</sequence>
<organism evidence="3 4">
    <name type="scientific">Conexibacter stalactiti</name>
    <dbReference type="NCBI Taxonomy" id="1940611"/>
    <lineage>
        <taxon>Bacteria</taxon>
        <taxon>Bacillati</taxon>
        <taxon>Actinomycetota</taxon>
        <taxon>Thermoleophilia</taxon>
        <taxon>Solirubrobacterales</taxon>
        <taxon>Conexibacteraceae</taxon>
        <taxon>Conexibacter</taxon>
    </lineage>
</organism>
<proteinExistence type="predicted"/>
<evidence type="ECO:0000256" key="1">
    <source>
        <dbReference type="SAM" id="MobiDB-lite"/>
    </source>
</evidence>
<dbReference type="Pfam" id="PF25906">
    <property type="entry name" value="PucR-like_N"/>
    <property type="match status" value="1"/>
</dbReference>
<dbReference type="EMBL" id="JAWSTH010000203">
    <property type="protein sequence ID" value="MDW5598866.1"/>
    <property type="molecule type" value="Genomic_DNA"/>
</dbReference>
<accession>A0ABU4HZV9</accession>
<keyword evidence="4" id="KW-1185">Reference proteome</keyword>
<feature type="non-terminal residue" evidence="3">
    <location>
        <position position="313"/>
    </location>
</feature>
<evidence type="ECO:0000313" key="4">
    <source>
        <dbReference type="Proteomes" id="UP001284601"/>
    </source>
</evidence>
<protein>
    <recommendedName>
        <fullName evidence="2">PucR-like N-terminal domain-containing protein</fullName>
    </recommendedName>
</protein>
<feature type="region of interest" description="Disordered" evidence="1">
    <location>
        <begin position="1"/>
        <end position="22"/>
    </location>
</feature>
<comment type="caution">
    <text evidence="3">The sequence shown here is derived from an EMBL/GenBank/DDBJ whole genome shotgun (WGS) entry which is preliminary data.</text>
</comment>
<evidence type="ECO:0000313" key="3">
    <source>
        <dbReference type="EMBL" id="MDW5598866.1"/>
    </source>
</evidence>
<dbReference type="InterPro" id="IPR058663">
    <property type="entry name" value="PucR-like_N"/>
</dbReference>
<reference evidence="4" key="1">
    <citation type="submission" date="2023-07" db="EMBL/GenBank/DDBJ databases">
        <title>Conexibacter stalactiti sp. nov., isolated from stalactites in a lava cave and emended description of the genus Conexibacter.</title>
        <authorList>
            <person name="Lee S.D."/>
        </authorList>
    </citation>
    <scope>NUCLEOTIDE SEQUENCE [LARGE SCALE GENOMIC DNA]</scope>
    <source>
        <strain evidence="4">KCTC 39840</strain>
    </source>
</reference>
<dbReference type="Proteomes" id="UP001284601">
    <property type="component" value="Unassembled WGS sequence"/>
</dbReference>
<evidence type="ECO:0000259" key="2">
    <source>
        <dbReference type="Pfam" id="PF25906"/>
    </source>
</evidence>
<gene>
    <name evidence="3" type="ORF">R7226_31195</name>
</gene>
<name>A0ABU4HZV9_9ACTN</name>